<dbReference type="InterPro" id="IPR036322">
    <property type="entry name" value="WD40_repeat_dom_sf"/>
</dbReference>
<dbReference type="PANTHER" id="PTHR22838">
    <property type="entry name" value="WD REPEAT PROTEIN 26-RELATED"/>
    <property type="match status" value="1"/>
</dbReference>
<dbReference type="Gene3D" id="2.130.10.10">
    <property type="entry name" value="YVTN repeat-like/Quinoprotein amine dehydrogenase"/>
    <property type="match status" value="1"/>
</dbReference>
<dbReference type="OrthoDB" id="3238562at2759"/>
<accession>A0A164QDH6</accession>
<dbReference type="SUPFAM" id="SSF50978">
    <property type="entry name" value="WD40 repeat-like"/>
    <property type="match status" value="1"/>
</dbReference>
<reference evidence="5 6" key="1">
    <citation type="journal article" date="2016" name="Mol. Biol. Evol.">
        <title>Comparative Genomics of Early-Diverging Mushroom-Forming Fungi Provides Insights into the Origins of Lignocellulose Decay Capabilities.</title>
        <authorList>
            <person name="Nagy L.G."/>
            <person name="Riley R."/>
            <person name="Tritt A."/>
            <person name="Adam C."/>
            <person name="Daum C."/>
            <person name="Floudas D."/>
            <person name="Sun H."/>
            <person name="Yadav J.S."/>
            <person name="Pangilinan J."/>
            <person name="Larsson K.H."/>
            <person name="Matsuura K."/>
            <person name="Barry K."/>
            <person name="Labutti K."/>
            <person name="Kuo R."/>
            <person name="Ohm R.A."/>
            <person name="Bhattacharya S.S."/>
            <person name="Shirouzu T."/>
            <person name="Yoshinaga Y."/>
            <person name="Martin F.M."/>
            <person name="Grigoriev I.V."/>
            <person name="Hibbett D.S."/>
        </authorList>
    </citation>
    <scope>NUCLEOTIDE SEQUENCE [LARGE SCALE GENOMIC DNA]</scope>
    <source>
        <strain evidence="5 6">HHB9708</strain>
    </source>
</reference>
<evidence type="ECO:0000256" key="3">
    <source>
        <dbReference type="PROSITE-ProRule" id="PRU00221"/>
    </source>
</evidence>
<evidence type="ECO:0000256" key="2">
    <source>
        <dbReference type="ARBA" id="ARBA00022737"/>
    </source>
</evidence>
<keyword evidence="2" id="KW-0677">Repeat</keyword>
<protein>
    <submittedName>
        <fullName evidence="5">WD40 repeat-like protein</fullName>
    </submittedName>
</protein>
<evidence type="ECO:0000256" key="1">
    <source>
        <dbReference type="ARBA" id="ARBA00022574"/>
    </source>
</evidence>
<dbReference type="AlphaFoldDB" id="A0A164QDH6"/>
<dbReference type="SMART" id="SM00320">
    <property type="entry name" value="WD40"/>
    <property type="match status" value="3"/>
</dbReference>
<gene>
    <name evidence="5" type="ORF">SISNIDRAFT_489242</name>
</gene>
<keyword evidence="4" id="KW-0472">Membrane</keyword>
<keyword evidence="6" id="KW-1185">Reference proteome</keyword>
<dbReference type="InterPro" id="IPR001680">
    <property type="entry name" value="WD40_rpt"/>
</dbReference>
<dbReference type="Pfam" id="PF00400">
    <property type="entry name" value="WD40"/>
    <property type="match status" value="1"/>
</dbReference>
<keyword evidence="4" id="KW-1133">Transmembrane helix</keyword>
<evidence type="ECO:0000313" key="5">
    <source>
        <dbReference type="EMBL" id="KZS89561.1"/>
    </source>
</evidence>
<proteinExistence type="predicted"/>
<dbReference type="PANTHER" id="PTHR22838:SF0">
    <property type="entry name" value="WD REPEAT-CONTAINING PROTEIN 26"/>
    <property type="match status" value="1"/>
</dbReference>
<dbReference type="InterPro" id="IPR051350">
    <property type="entry name" value="WD_repeat-ST_regulator"/>
</dbReference>
<dbReference type="STRING" id="1314777.A0A164QDH6"/>
<dbReference type="InterPro" id="IPR015943">
    <property type="entry name" value="WD40/YVTN_repeat-like_dom_sf"/>
</dbReference>
<keyword evidence="1 3" id="KW-0853">WD repeat</keyword>
<organism evidence="5 6">
    <name type="scientific">Sistotremastrum niveocremeum HHB9708</name>
    <dbReference type="NCBI Taxonomy" id="1314777"/>
    <lineage>
        <taxon>Eukaryota</taxon>
        <taxon>Fungi</taxon>
        <taxon>Dikarya</taxon>
        <taxon>Basidiomycota</taxon>
        <taxon>Agaricomycotina</taxon>
        <taxon>Agaricomycetes</taxon>
        <taxon>Sistotremastrales</taxon>
        <taxon>Sistotremastraceae</taxon>
        <taxon>Sertulicium</taxon>
        <taxon>Sertulicium niveocremeum</taxon>
    </lineage>
</organism>
<dbReference type="PROSITE" id="PS50294">
    <property type="entry name" value="WD_REPEATS_REGION"/>
    <property type="match status" value="1"/>
</dbReference>
<feature type="transmembrane region" description="Helical" evidence="4">
    <location>
        <begin position="335"/>
        <end position="360"/>
    </location>
</feature>
<evidence type="ECO:0000256" key="4">
    <source>
        <dbReference type="SAM" id="Phobius"/>
    </source>
</evidence>
<name>A0A164QDH6_9AGAM</name>
<dbReference type="PROSITE" id="PS50082">
    <property type="entry name" value="WD_REPEATS_2"/>
    <property type="match status" value="1"/>
</dbReference>
<evidence type="ECO:0000313" key="6">
    <source>
        <dbReference type="Proteomes" id="UP000076722"/>
    </source>
</evidence>
<dbReference type="Proteomes" id="UP000076722">
    <property type="component" value="Unassembled WGS sequence"/>
</dbReference>
<sequence length="410" mass="44850">MNYHQSHRLLGHSDSINALAFNLDGSLLASGGDDQKVIVWCMDRGAAIQELHDMSWGQITTIVWMGMDSEGRESIVFGCGRGMLHLYSQNKAAGTFVERGSVAAHSRTSIEALTLDAPGRRLASSSAHGDVCLWAITEEGSFNLLWSTRIAERHEGIRGLLFSDDHTILHVFCTETGYVHGLDVEHGGERRKTAQARSRIGSLSPSSTKRFVLVDNLDKGFTLYRFPTMGLVRHFCAASSLPWFLIKQAVFAESEALVVGGSDNGKVYIFDLPSARIVQVICHGRSKDPVQAVAAFSYENRHVIISGSSGASPEIFVHARALSGAYQARHSSRHVIWLVFLTLFICLLTFASLSALYGAVDTLLVIPGMSFLSELRSSSELSYSAGSTHNDPLHETHTHVTSLITELSPY</sequence>
<keyword evidence="4" id="KW-0812">Transmembrane</keyword>
<feature type="repeat" description="WD" evidence="3">
    <location>
        <begin position="9"/>
        <end position="50"/>
    </location>
</feature>
<dbReference type="EMBL" id="KV419427">
    <property type="protein sequence ID" value="KZS89561.1"/>
    <property type="molecule type" value="Genomic_DNA"/>
</dbReference>